<organism evidence="1">
    <name type="scientific">gut metagenome</name>
    <dbReference type="NCBI Taxonomy" id="749906"/>
    <lineage>
        <taxon>unclassified sequences</taxon>
        <taxon>metagenomes</taxon>
        <taxon>organismal metagenomes</taxon>
    </lineage>
</organism>
<accession>J9FX84</accession>
<gene>
    <name evidence="1" type="ORF">EVA_19928</name>
</gene>
<comment type="caution">
    <text evidence="1">The sequence shown here is derived from an EMBL/GenBank/DDBJ whole genome shotgun (WGS) entry which is preliminary data.</text>
</comment>
<name>J9FX84_9ZZZZ</name>
<dbReference type="AlphaFoldDB" id="J9FX84"/>
<dbReference type="EMBL" id="AMCI01007833">
    <property type="protein sequence ID" value="EJW91974.1"/>
    <property type="molecule type" value="Genomic_DNA"/>
</dbReference>
<reference evidence="1" key="1">
    <citation type="journal article" date="2012" name="PLoS ONE">
        <title>Gene sets for utilization of primary and secondary nutrition supplies in the distal gut of endangered iberian lynx.</title>
        <authorList>
            <person name="Alcaide M."/>
            <person name="Messina E."/>
            <person name="Richter M."/>
            <person name="Bargiela R."/>
            <person name="Peplies J."/>
            <person name="Huws S.A."/>
            <person name="Newbold C.J."/>
            <person name="Golyshin P.N."/>
            <person name="Simon M.A."/>
            <person name="Lopez G."/>
            <person name="Yakimov M.M."/>
            <person name="Ferrer M."/>
        </authorList>
    </citation>
    <scope>NUCLEOTIDE SEQUENCE</scope>
</reference>
<proteinExistence type="predicted"/>
<sequence length="47" mass="5664">MAVDLHLTDTEQAIYEQLKNNNWRLEQEKIPQNYVLDFIAQFITLKK</sequence>
<protein>
    <submittedName>
        <fullName evidence="1">Uncharacterized protein</fullName>
    </submittedName>
</protein>
<evidence type="ECO:0000313" key="1">
    <source>
        <dbReference type="EMBL" id="EJW91974.1"/>
    </source>
</evidence>